<sequence>MSEMEGKLDHGPRGRSRLRRWARGFSFAALLRETGAAIQSLGIAVVAAAARPFSSKRTSGATRPTLLLGDTTTRVNDDDRRSLVYALFIWHVKLSICIAAICISLFLSIVLFVLLVFPMVPTNRLLMVVLMAVVALVLLFVVWRRLPSSRSAEDHEV</sequence>
<name>A0ACB7SC88_HYAAI</name>
<dbReference type="Proteomes" id="UP000821845">
    <property type="component" value="Chromosome 4"/>
</dbReference>
<evidence type="ECO:0000313" key="1">
    <source>
        <dbReference type="EMBL" id="KAH6932320.1"/>
    </source>
</evidence>
<gene>
    <name evidence="1" type="ORF">HPB50_004843</name>
</gene>
<evidence type="ECO:0000313" key="2">
    <source>
        <dbReference type="Proteomes" id="UP000821845"/>
    </source>
</evidence>
<accession>A0ACB7SC88</accession>
<dbReference type="EMBL" id="CM023484">
    <property type="protein sequence ID" value="KAH6932320.1"/>
    <property type="molecule type" value="Genomic_DNA"/>
</dbReference>
<comment type="caution">
    <text evidence="1">The sequence shown here is derived from an EMBL/GenBank/DDBJ whole genome shotgun (WGS) entry which is preliminary data.</text>
</comment>
<proteinExistence type="predicted"/>
<organism evidence="1 2">
    <name type="scientific">Hyalomma asiaticum</name>
    <name type="common">Tick</name>
    <dbReference type="NCBI Taxonomy" id="266040"/>
    <lineage>
        <taxon>Eukaryota</taxon>
        <taxon>Metazoa</taxon>
        <taxon>Ecdysozoa</taxon>
        <taxon>Arthropoda</taxon>
        <taxon>Chelicerata</taxon>
        <taxon>Arachnida</taxon>
        <taxon>Acari</taxon>
        <taxon>Parasitiformes</taxon>
        <taxon>Ixodida</taxon>
        <taxon>Ixodoidea</taxon>
        <taxon>Ixodidae</taxon>
        <taxon>Hyalomminae</taxon>
        <taxon>Hyalomma</taxon>
    </lineage>
</organism>
<reference evidence="1" key="1">
    <citation type="submission" date="2020-05" db="EMBL/GenBank/DDBJ databases">
        <title>Large-scale comparative analyses of tick genomes elucidate their genetic diversity and vector capacities.</title>
        <authorList>
            <person name="Jia N."/>
            <person name="Wang J."/>
            <person name="Shi W."/>
            <person name="Du L."/>
            <person name="Sun Y."/>
            <person name="Zhan W."/>
            <person name="Jiang J."/>
            <person name="Wang Q."/>
            <person name="Zhang B."/>
            <person name="Ji P."/>
            <person name="Sakyi L.B."/>
            <person name="Cui X."/>
            <person name="Yuan T."/>
            <person name="Jiang B."/>
            <person name="Yang W."/>
            <person name="Lam T.T.-Y."/>
            <person name="Chang Q."/>
            <person name="Ding S."/>
            <person name="Wang X."/>
            <person name="Zhu J."/>
            <person name="Ruan X."/>
            <person name="Zhao L."/>
            <person name="Wei J."/>
            <person name="Que T."/>
            <person name="Du C."/>
            <person name="Cheng J."/>
            <person name="Dai P."/>
            <person name="Han X."/>
            <person name="Huang E."/>
            <person name="Gao Y."/>
            <person name="Liu J."/>
            <person name="Shao H."/>
            <person name="Ye R."/>
            <person name="Li L."/>
            <person name="Wei W."/>
            <person name="Wang X."/>
            <person name="Wang C."/>
            <person name="Yang T."/>
            <person name="Huo Q."/>
            <person name="Li W."/>
            <person name="Guo W."/>
            <person name="Chen H."/>
            <person name="Zhou L."/>
            <person name="Ni X."/>
            <person name="Tian J."/>
            <person name="Zhou Y."/>
            <person name="Sheng Y."/>
            <person name="Liu T."/>
            <person name="Pan Y."/>
            <person name="Xia L."/>
            <person name="Li J."/>
            <person name="Zhao F."/>
            <person name="Cao W."/>
        </authorList>
    </citation>
    <scope>NUCLEOTIDE SEQUENCE</scope>
    <source>
        <strain evidence="1">Hyas-2018</strain>
    </source>
</reference>
<keyword evidence="2" id="KW-1185">Reference proteome</keyword>
<protein>
    <submittedName>
        <fullName evidence="1">Uncharacterized protein</fullName>
    </submittedName>
</protein>